<dbReference type="PANTHER" id="PTHR47655">
    <property type="entry name" value="QUINIC ACID UTILIZATION ACTIVATOR"/>
    <property type="match status" value="1"/>
</dbReference>
<dbReference type="InterPro" id="IPR001138">
    <property type="entry name" value="Zn2Cys6_DnaBD"/>
</dbReference>
<dbReference type="EMBL" id="JH651095">
    <property type="protein sequence ID" value="EXA29622.1"/>
    <property type="molecule type" value="Genomic_DNA"/>
</dbReference>
<dbReference type="AlphaFoldDB" id="W9NHX6"/>
<dbReference type="GO" id="GO:0000981">
    <property type="term" value="F:DNA-binding transcription factor activity, RNA polymerase II-specific"/>
    <property type="evidence" value="ECO:0007669"/>
    <property type="project" value="InterPro"/>
</dbReference>
<organism evidence="4">
    <name type="scientific">Fusarium oxysporum f. sp. pisi HDV247</name>
    <dbReference type="NCBI Taxonomy" id="1080344"/>
    <lineage>
        <taxon>Eukaryota</taxon>
        <taxon>Fungi</taxon>
        <taxon>Dikarya</taxon>
        <taxon>Ascomycota</taxon>
        <taxon>Pezizomycotina</taxon>
        <taxon>Sordariomycetes</taxon>
        <taxon>Hypocreomycetidae</taxon>
        <taxon>Hypocreales</taxon>
        <taxon>Nectriaceae</taxon>
        <taxon>Fusarium</taxon>
        <taxon>Fusarium oxysporum species complex</taxon>
    </lineage>
</organism>
<dbReference type="HOGENOM" id="CLU_041953_0_0_1"/>
<dbReference type="Proteomes" id="UP000030751">
    <property type="component" value="Unassembled WGS sequence"/>
</dbReference>
<dbReference type="Gene3D" id="4.10.240.10">
    <property type="entry name" value="Zn(2)-C6 fungal-type DNA-binding domain"/>
    <property type="match status" value="1"/>
</dbReference>
<evidence type="ECO:0000256" key="1">
    <source>
        <dbReference type="ARBA" id="ARBA00023242"/>
    </source>
</evidence>
<gene>
    <name evidence="4" type="ORF">FOVG_18914</name>
</gene>
<dbReference type="SMART" id="SM00066">
    <property type="entry name" value="GAL4"/>
    <property type="match status" value="1"/>
</dbReference>
<dbReference type="Pfam" id="PF00172">
    <property type="entry name" value="Zn_clus"/>
    <property type="match status" value="1"/>
</dbReference>
<accession>W9NHX6</accession>
<reference evidence="4" key="2">
    <citation type="submission" date="2012-05" db="EMBL/GenBank/DDBJ databases">
        <title>Annotation of the Genome Sequence of Fusarium oxysporum HDV247.</title>
        <authorList>
            <consortium name="The Broad Institute Genomics Platform"/>
            <person name="Ma L.-J."/>
            <person name="Corby-Kistler H."/>
            <person name="Broz K."/>
            <person name="Gale L.R."/>
            <person name="Jonkers W."/>
            <person name="O'Donnell K."/>
            <person name="Ploetz R."/>
            <person name="Steinberg C."/>
            <person name="Schwartz D.C."/>
            <person name="VanEtten H."/>
            <person name="Zhou S."/>
            <person name="Young S.K."/>
            <person name="Zeng Q."/>
            <person name="Gargeya S."/>
            <person name="Fitzgerald M."/>
            <person name="Abouelleil A."/>
            <person name="Alvarado L."/>
            <person name="Chapman S.B."/>
            <person name="Gainer-Dewar J."/>
            <person name="Goldberg J."/>
            <person name="Griggs A."/>
            <person name="Gujja S."/>
            <person name="Hansen M."/>
            <person name="Howarth C."/>
            <person name="Imamovic A."/>
            <person name="Ireland A."/>
            <person name="Larimer J."/>
            <person name="McCowan C."/>
            <person name="Murphy C."/>
            <person name="Pearson M."/>
            <person name="Poon T.W."/>
            <person name="Priest M."/>
            <person name="Roberts A."/>
            <person name="Saif S."/>
            <person name="Shea T."/>
            <person name="Sykes S."/>
            <person name="Wortman J."/>
            <person name="Nusbaum C."/>
            <person name="Birren B."/>
        </authorList>
    </citation>
    <scope>NUCLEOTIDE SEQUENCE</scope>
    <source>
        <strain evidence="4">HDV247</strain>
    </source>
</reference>
<dbReference type="PANTHER" id="PTHR47655:SF3">
    <property type="entry name" value="ZN(II)2CYS6 TRANSCRIPTION FACTOR (EUROFUNG)"/>
    <property type="match status" value="1"/>
</dbReference>
<keyword evidence="1" id="KW-0539">Nucleus</keyword>
<dbReference type="CDD" id="cd00067">
    <property type="entry name" value="GAL4"/>
    <property type="match status" value="1"/>
</dbReference>
<feature type="region of interest" description="Disordered" evidence="2">
    <location>
        <begin position="151"/>
        <end position="176"/>
    </location>
</feature>
<dbReference type="OrthoDB" id="4151048at2759"/>
<feature type="domain" description="Zn(2)-C6 fungal-type" evidence="3">
    <location>
        <begin position="37"/>
        <end position="66"/>
    </location>
</feature>
<dbReference type="PROSITE" id="PS50048">
    <property type="entry name" value="ZN2_CY6_FUNGAL_2"/>
    <property type="match status" value="1"/>
</dbReference>
<proteinExistence type="predicted"/>
<protein>
    <recommendedName>
        <fullName evidence="3">Zn(2)-C6 fungal-type domain-containing protein</fullName>
    </recommendedName>
</protein>
<dbReference type="PROSITE" id="PS00463">
    <property type="entry name" value="ZN2_CY6_FUNGAL_1"/>
    <property type="match status" value="1"/>
</dbReference>
<dbReference type="SUPFAM" id="SSF57701">
    <property type="entry name" value="Zn2/Cys6 DNA-binding domain"/>
    <property type="match status" value="1"/>
</dbReference>
<dbReference type="CDD" id="cd15486">
    <property type="entry name" value="ZIP_Sip4"/>
    <property type="match status" value="1"/>
</dbReference>
<evidence type="ECO:0000313" key="4">
    <source>
        <dbReference type="EMBL" id="EXA29622.1"/>
    </source>
</evidence>
<dbReference type="InterPro" id="IPR036864">
    <property type="entry name" value="Zn2-C6_fun-type_DNA-bd_sf"/>
</dbReference>
<reference evidence="4" key="1">
    <citation type="submission" date="2011-10" db="EMBL/GenBank/DDBJ databases">
        <title>The Genome Sequence of Fusarium oxysporum HDV247.</title>
        <authorList>
            <consortium name="The Broad Institute Genome Sequencing Platform"/>
            <person name="Ma L.-J."/>
            <person name="Gale L.R."/>
            <person name="Schwartz D.C."/>
            <person name="Zhou S."/>
            <person name="Corby-Kistler H."/>
            <person name="Young S.K."/>
            <person name="Zeng Q."/>
            <person name="Gargeya S."/>
            <person name="Fitzgerald M."/>
            <person name="Haas B."/>
            <person name="Abouelleil A."/>
            <person name="Alvarado L."/>
            <person name="Arachchi H.M."/>
            <person name="Berlin A."/>
            <person name="Brown A."/>
            <person name="Chapman S.B."/>
            <person name="Chen Z."/>
            <person name="Dunbar C."/>
            <person name="Freedman E."/>
            <person name="Gearin G."/>
            <person name="Goldberg J."/>
            <person name="Griggs A."/>
            <person name="Gujja S."/>
            <person name="Heiman D."/>
            <person name="Howarth C."/>
            <person name="Larson L."/>
            <person name="Lui A."/>
            <person name="MacDonald P.J.P."/>
            <person name="Montmayeur A."/>
            <person name="Murphy C."/>
            <person name="Neiman D."/>
            <person name="Pearson M."/>
            <person name="Priest M."/>
            <person name="Roberts A."/>
            <person name="Saif S."/>
            <person name="Shea T."/>
            <person name="Shenoy N."/>
            <person name="Sisk P."/>
            <person name="Stolte C."/>
            <person name="Sykes S."/>
            <person name="Wortman J."/>
            <person name="Nusbaum C."/>
            <person name="Birren B."/>
        </authorList>
    </citation>
    <scope>NUCLEOTIDE SEQUENCE [LARGE SCALE GENOMIC DNA]</scope>
    <source>
        <strain evidence="4">HDV247</strain>
    </source>
</reference>
<sequence>MHHTSKRANSSASTIHHYRHAPCTVGIDGRYKRVWKACVRCRMKKTKCDGEFPCKRCKDDGLVCTAAIRRKMRYKQLPRGYAEVLDNTQFTLIAIIHKLYSMVLNNQPWELGEPDLNNHGQPVIHSIAQKLRCIRPQSDVELPVHSVFPENEASLSEPARQLEGQQDDNNQQMDDKDADYSVCNRTERASLSPQSFTDSANDFGFAPPLPNIDAAAKCLSQSPSMPNFPAWFMTAKPQPSNLTMQFMQQPGALGNVDLRHQSRVGSEFNTISPHVLSCHNPAIIGNSDERNHQRLRYEKGHILALV</sequence>
<name>W9NHX6_FUSOX</name>
<evidence type="ECO:0000256" key="2">
    <source>
        <dbReference type="SAM" id="MobiDB-lite"/>
    </source>
</evidence>
<dbReference type="InterPro" id="IPR052783">
    <property type="entry name" value="Metabolic/Drug-Res_Regulator"/>
</dbReference>
<evidence type="ECO:0000259" key="3">
    <source>
        <dbReference type="PROSITE" id="PS50048"/>
    </source>
</evidence>
<dbReference type="GO" id="GO:0008270">
    <property type="term" value="F:zinc ion binding"/>
    <property type="evidence" value="ECO:0007669"/>
    <property type="project" value="InterPro"/>
</dbReference>